<sequence length="167" mass="18507">MGLPRRLLGDNEHVEIQVRTHAKAMVLPAIMLIALGAGVGIGAAVIPHQIAPVGQYVVIILGLILAIWWCVLPFLRWRTTTYTVTNRRLILRTGILSKTGKDLPLIRVNDVSYARSLSDRVFGCGTLKVQTAGEDGLIELDDIPDVEQVHRIMSELLFEEIHGRQPN</sequence>
<dbReference type="RefSeq" id="WP_143985680.1">
    <property type="nucleotide sequence ID" value="NZ_CP041692.1"/>
</dbReference>
<dbReference type="OrthoDB" id="4350422at2"/>
<keyword evidence="4" id="KW-1185">Reference proteome</keyword>
<evidence type="ECO:0000313" key="4">
    <source>
        <dbReference type="Proteomes" id="UP000319263"/>
    </source>
</evidence>
<evidence type="ECO:0000259" key="2">
    <source>
        <dbReference type="Pfam" id="PF03703"/>
    </source>
</evidence>
<dbReference type="KEGG" id="mik:FOE78_07150"/>
<dbReference type="Proteomes" id="UP000319263">
    <property type="component" value="Chromosome"/>
</dbReference>
<gene>
    <name evidence="3" type="ORF">FOE78_07150</name>
</gene>
<dbReference type="InterPro" id="IPR005182">
    <property type="entry name" value="YdbS-like_PH"/>
</dbReference>
<organism evidence="3 4">
    <name type="scientific">Microlunatus elymi</name>
    <dbReference type="NCBI Taxonomy" id="2596828"/>
    <lineage>
        <taxon>Bacteria</taxon>
        <taxon>Bacillati</taxon>
        <taxon>Actinomycetota</taxon>
        <taxon>Actinomycetes</taxon>
        <taxon>Propionibacteriales</taxon>
        <taxon>Propionibacteriaceae</taxon>
        <taxon>Microlunatus</taxon>
    </lineage>
</organism>
<dbReference type="EMBL" id="CP041692">
    <property type="protein sequence ID" value="QDP95712.1"/>
    <property type="molecule type" value="Genomic_DNA"/>
</dbReference>
<dbReference type="PANTHER" id="PTHR37938">
    <property type="entry name" value="BLL0215 PROTEIN"/>
    <property type="match status" value="1"/>
</dbReference>
<dbReference type="AlphaFoldDB" id="A0A516PX30"/>
<feature type="transmembrane region" description="Helical" evidence="1">
    <location>
        <begin position="26"/>
        <end position="47"/>
    </location>
</feature>
<keyword evidence="1" id="KW-0472">Membrane</keyword>
<accession>A0A516PX30</accession>
<reference evidence="3 4" key="1">
    <citation type="submission" date="2019-07" db="EMBL/GenBank/DDBJ databases">
        <title>Microlunatus dokdonensis sp. nov. isolated from the rhizospheric soil of the wild plant Elymus tsukushiensis.</title>
        <authorList>
            <person name="Ghim S.-Y."/>
            <person name="Hwang Y.-J."/>
            <person name="Son J.-S."/>
            <person name="Shin J.-H."/>
        </authorList>
    </citation>
    <scope>NUCLEOTIDE SEQUENCE [LARGE SCALE GENOMIC DNA]</scope>
    <source>
        <strain evidence="3 4">KUDC0627</strain>
    </source>
</reference>
<feature type="transmembrane region" description="Helical" evidence="1">
    <location>
        <begin position="53"/>
        <end position="75"/>
    </location>
</feature>
<keyword evidence="1" id="KW-0812">Transmembrane</keyword>
<evidence type="ECO:0000256" key="1">
    <source>
        <dbReference type="SAM" id="Phobius"/>
    </source>
</evidence>
<keyword evidence="1" id="KW-1133">Transmembrane helix</keyword>
<feature type="domain" description="YdbS-like PH" evidence="2">
    <location>
        <begin position="77"/>
        <end position="151"/>
    </location>
</feature>
<proteinExistence type="predicted"/>
<dbReference type="PANTHER" id="PTHR37938:SF1">
    <property type="entry name" value="BLL0215 PROTEIN"/>
    <property type="match status" value="1"/>
</dbReference>
<dbReference type="Pfam" id="PF03703">
    <property type="entry name" value="bPH_2"/>
    <property type="match status" value="1"/>
</dbReference>
<evidence type="ECO:0000313" key="3">
    <source>
        <dbReference type="EMBL" id="QDP95712.1"/>
    </source>
</evidence>
<protein>
    <submittedName>
        <fullName evidence="3">PH domain-containing protein</fullName>
    </submittedName>
</protein>
<name>A0A516PX30_9ACTN</name>